<dbReference type="CDD" id="cd00190">
    <property type="entry name" value="Tryp_SPc"/>
    <property type="match status" value="1"/>
</dbReference>
<dbReference type="PANTHER" id="PTHR24256">
    <property type="entry name" value="TRYPTASE-RELATED"/>
    <property type="match status" value="1"/>
</dbReference>
<keyword evidence="5" id="KW-0645">Protease</keyword>
<dbReference type="InterPro" id="IPR051487">
    <property type="entry name" value="Ser/Thr_Proteases_Immune/Dev"/>
</dbReference>
<keyword evidence="5" id="KW-0378">Hydrolase</keyword>
<sequence>CVCCEDDIRKNEILNLAEVASGNGEISFLVQISFLYKVSSFYLLGSKCVWGGVDGVCRSVHQCQSAINDIKSKNYPPICSFEGVKPIICCTDCEPGDFLNLSPNDNIAYYKTGQKATDKCLDYFTTLDYGCYEPSLTNVLKEINTTRNCFDTDLVLYIIAGGRNADRDQFPHMALLGYGDNITTAQWLCGGSVISERYILTAAHCISSPAVGQVKYIALGILKRSDPQELWQKYNVKRIIAHPQYKPPSKYHDIALLETDYEISFNSHVLPACLHVGEADPTAEATGWGALGHHRELAEILQTVSLYRFEEEECKRAYPVHRHLKYGYNHTTQMCYGHREEAKDTCEGDSGGPLQSSAHLSDCLFTILGVTSYGRACGFAGGSGMYTRVSHYVPWIESIVWP</sequence>
<keyword evidence="8" id="KW-1185">Reference proteome</keyword>
<keyword evidence="3" id="KW-0325">Glycoprotein</keyword>
<evidence type="ECO:0000256" key="2">
    <source>
        <dbReference type="ARBA" id="ARBA00023157"/>
    </source>
</evidence>
<evidence type="ECO:0000259" key="6">
    <source>
        <dbReference type="PROSITE" id="PS50240"/>
    </source>
</evidence>
<keyword evidence="1" id="KW-0732">Signal</keyword>
<evidence type="ECO:0000256" key="1">
    <source>
        <dbReference type="ARBA" id="ARBA00022729"/>
    </source>
</evidence>
<dbReference type="SUPFAM" id="SSF50494">
    <property type="entry name" value="Trypsin-like serine proteases"/>
    <property type="match status" value="1"/>
</dbReference>
<dbReference type="OrthoDB" id="5775647at2759"/>
<accession>A0A2W1B0L2</accession>
<dbReference type="InterPro" id="IPR043504">
    <property type="entry name" value="Peptidase_S1_PA_chymotrypsin"/>
</dbReference>
<dbReference type="InterPro" id="IPR001254">
    <property type="entry name" value="Trypsin_dom"/>
</dbReference>
<name>A0A2W1B0L2_HELAM</name>
<dbReference type="FunFam" id="2.40.10.10:FF:000028">
    <property type="entry name" value="Serine protease easter"/>
    <property type="match status" value="1"/>
</dbReference>
<keyword evidence="2" id="KW-1015">Disulfide bond</keyword>
<evidence type="ECO:0000313" key="8">
    <source>
        <dbReference type="Proteomes" id="UP000249218"/>
    </source>
</evidence>
<dbReference type="InterPro" id="IPR009003">
    <property type="entry name" value="Peptidase_S1_PA"/>
</dbReference>
<dbReference type="AlphaFoldDB" id="A0A2W1B0L2"/>
<dbReference type="Proteomes" id="UP000249218">
    <property type="component" value="Unassembled WGS sequence"/>
</dbReference>
<keyword evidence="5" id="KW-0720">Serine protease</keyword>
<dbReference type="Gene3D" id="2.40.10.10">
    <property type="entry name" value="Trypsin-like serine proteases"/>
    <property type="match status" value="1"/>
</dbReference>
<dbReference type="GO" id="GO:0006508">
    <property type="term" value="P:proteolysis"/>
    <property type="evidence" value="ECO:0007669"/>
    <property type="project" value="UniProtKB-KW"/>
</dbReference>
<dbReference type="PRINTS" id="PR00722">
    <property type="entry name" value="CHYMOTRYPSIN"/>
</dbReference>
<dbReference type="InterPro" id="IPR018114">
    <property type="entry name" value="TRYPSIN_HIS"/>
</dbReference>
<protein>
    <recommendedName>
        <fullName evidence="6">Peptidase S1 domain-containing protein</fullName>
    </recommendedName>
</protein>
<dbReference type="SMART" id="SM00020">
    <property type="entry name" value="Tryp_SPc"/>
    <property type="match status" value="1"/>
</dbReference>
<feature type="non-terminal residue" evidence="7">
    <location>
        <position position="1"/>
    </location>
</feature>
<comment type="similarity">
    <text evidence="4">Belongs to the peptidase S1 family. CLIP subfamily.</text>
</comment>
<dbReference type="EMBL" id="KZ150503">
    <property type="protein sequence ID" value="PZC70659.1"/>
    <property type="molecule type" value="Genomic_DNA"/>
</dbReference>
<dbReference type="PROSITE" id="PS00135">
    <property type="entry name" value="TRYPSIN_SER"/>
    <property type="match status" value="1"/>
</dbReference>
<dbReference type="InterPro" id="IPR022700">
    <property type="entry name" value="CLIP"/>
</dbReference>
<dbReference type="GO" id="GO:0004252">
    <property type="term" value="F:serine-type endopeptidase activity"/>
    <property type="evidence" value="ECO:0007669"/>
    <property type="project" value="InterPro"/>
</dbReference>
<feature type="domain" description="Peptidase S1" evidence="6">
    <location>
        <begin position="159"/>
        <end position="401"/>
    </location>
</feature>
<dbReference type="SMART" id="SM00680">
    <property type="entry name" value="CLIP"/>
    <property type="match status" value="1"/>
</dbReference>
<dbReference type="PROSITE" id="PS00134">
    <property type="entry name" value="TRYPSIN_HIS"/>
    <property type="match status" value="1"/>
</dbReference>
<evidence type="ECO:0000256" key="3">
    <source>
        <dbReference type="ARBA" id="ARBA00023180"/>
    </source>
</evidence>
<evidence type="ECO:0000313" key="7">
    <source>
        <dbReference type="EMBL" id="PZC70659.1"/>
    </source>
</evidence>
<dbReference type="PROSITE" id="PS50240">
    <property type="entry name" value="TRYPSIN_DOM"/>
    <property type="match status" value="1"/>
</dbReference>
<dbReference type="InterPro" id="IPR001314">
    <property type="entry name" value="Peptidase_S1A"/>
</dbReference>
<organism evidence="7 8">
    <name type="scientific">Helicoverpa armigera</name>
    <name type="common">Cotton bollworm</name>
    <name type="synonym">Heliothis armigera</name>
    <dbReference type="NCBI Taxonomy" id="29058"/>
    <lineage>
        <taxon>Eukaryota</taxon>
        <taxon>Metazoa</taxon>
        <taxon>Ecdysozoa</taxon>
        <taxon>Arthropoda</taxon>
        <taxon>Hexapoda</taxon>
        <taxon>Insecta</taxon>
        <taxon>Pterygota</taxon>
        <taxon>Neoptera</taxon>
        <taxon>Endopterygota</taxon>
        <taxon>Lepidoptera</taxon>
        <taxon>Glossata</taxon>
        <taxon>Ditrysia</taxon>
        <taxon>Noctuoidea</taxon>
        <taxon>Noctuidae</taxon>
        <taxon>Heliothinae</taxon>
        <taxon>Helicoverpa</taxon>
    </lineage>
</organism>
<gene>
    <name evidence="7" type="primary">HaOG215311</name>
    <name evidence="7" type="ORF">B5X24_HaOG215311</name>
</gene>
<proteinExistence type="inferred from homology"/>
<reference evidence="7 8" key="1">
    <citation type="journal article" date="2017" name="BMC Biol.">
        <title>Genomic innovations, transcriptional plasticity and gene loss underlying the evolution and divergence of two highly polyphagous and invasive Helicoverpa pest species.</title>
        <authorList>
            <person name="Pearce S.L."/>
            <person name="Clarke D.F."/>
            <person name="East P.D."/>
            <person name="Elfekih S."/>
            <person name="Gordon K.H."/>
            <person name="Jermiin L.S."/>
            <person name="McGaughran A."/>
            <person name="Oakeshott J.G."/>
            <person name="Papanikolaou A."/>
            <person name="Perera O.P."/>
            <person name="Rane R.V."/>
            <person name="Richards S."/>
            <person name="Tay W.T."/>
            <person name="Walsh T.K."/>
            <person name="Anderson A."/>
            <person name="Anderson C.J."/>
            <person name="Asgari S."/>
            <person name="Board P.G."/>
            <person name="Bretschneider A."/>
            <person name="Campbell P.M."/>
            <person name="Chertemps T."/>
            <person name="Christeller J.T."/>
            <person name="Coppin C.W."/>
            <person name="Downes S.J."/>
            <person name="Duan G."/>
            <person name="Farnsworth C.A."/>
            <person name="Good R.T."/>
            <person name="Han L.B."/>
            <person name="Han Y.C."/>
            <person name="Hatje K."/>
            <person name="Horne I."/>
            <person name="Huang Y.P."/>
            <person name="Hughes D.S."/>
            <person name="Jacquin-Joly E."/>
            <person name="James W."/>
            <person name="Jhangiani S."/>
            <person name="Kollmar M."/>
            <person name="Kuwar S.S."/>
            <person name="Li S."/>
            <person name="Liu N.Y."/>
            <person name="Maibeche M.T."/>
            <person name="Miller J.R."/>
            <person name="Montagne N."/>
            <person name="Perry T."/>
            <person name="Qu J."/>
            <person name="Song S.V."/>
            <person name="Sutton G.G."/>
            <person name="Vogel H."/>
            <person name="Walenz B.P."/>
            <person name="Xu W."/>
            <person name="Zhang H.J."/>
            <person name="Zou Z."/>
            <person name="Batterham P."/>
            <person name="Edwards O.R."/>
            <person name="Feyereisen R."/>
            <person name="Gibbs R.A."/>
            <person name="Heckel D.G."/>
            <person name="McGrath A."/>
            <person name="Robin C."/>
            <person name="Scherer S.E."/>
            <person name="Worley K.C."/>
            <person name="Wu Y.D."/>
        </authorList>
    </citation>
    <scope>NUCLEOTIDE SEQUENCE [LARGE SCALE GENOMIC DNA]</scope>
    <source>
        <strain evidence="7">Harm_GR_Male_#8</strain>
        <tissue evidence="7">Whole organism</tissue>
    </source>
</reference>
<dbReference type="Pfam" id="PF00089">
    <property type="entry name" value="Trypsin"/>
    <property type="match status" value="1"/>
</dbReference>
<evidence type="ECO:0000256" key="4">
    <source>
        <dbReference type="ARBA" id="ARBA00024195"/>
    </source>
</evidence>
<evidence type="ECO:0000256" key="5">
    <source>
        <dbReference type="RuleBase" id="RU363034"/>
    </source>
</evidence>
<dbReference type="InterPro" id="IPR033116">
    <property type="entry name" value="TRYPSIN_SER"/>
</dbReference>